<dbReference type="AlphaFoldDB" id="A0A094JIL6"/>
<name>A0A094JIL6_9BACL</name>
<dbReference type="EMBL" id="JPZO01000051">
    <property type="protein sequence ID" value="KFZ32381.1"/>
    <property type="molecule type" value="Genomic_DNA"/>
</dbReference>
<evidence type="ECO:0000313" key="3">
    <source>
        <dbReference type="Proteomes" id="UP000286434"/>
    </source>
</evidence>
<sequence>MSKVYIISAADDKSVILELPSTKEAKIAYKYIRSKTPEASIGVYGARDLQTFRRTQRTIGPATVTRSVETFVKALNLKEKYIRREPKTTL</sequence>
<reference evidence="1" key="1">
    <citation type="submission" date="2014-08" db="EMBL/GenBank/DDBJ databases">
        <title>Fullgenome sequencing of Anoxybacillus sp.25 isolate from Garga hot-spring Russia.</title>
        <authorList>
            <person name="Rozanov A.S."/>
            <person name="Kotenko A.V."/>
            <person name="Malup T.K."/>
            <person name="Peltek S.E."/>
        </authorList>
    </citation>
    <scope>NUCLEOTIDE SEQUENCE [LARGE SCALE GENOMIC DNA]</scope>
    <source>
        <strain evidence="1">25</strain>
    </source>
</reference>
<dbReference type="RefSeq" id="WP_021095624.1">
    <property type="nucleotide sequence ID" value="NZ_CP021838.1"/>
</dbReference>
<reference evidence="2 3" key="2">
    <citation type="submission" date="2019-01" db="EMBL/GenBank/DDBJ databases">
        <title>Anoxybacillus flavithermus in powdered infant formula.</title>
        <authorList>
            <person name="Rhee M.S."/>
            <person name="Choi I.-G."/>
            <person name="Cho T.J."/>
            <person name="Park B."/>
        </authorList>
    </citation>
    <scope>NUCLEOTIDE SEQUENCE [LARGE SCALE GENOMIC DNA]</scope>
    <source>
        <strain evidence="2 3">FHS-PPAM212</strain>
    </source>
</reference>
<dbReference type="Proteomes" id="UP000286434">
    <property type="component" value="Unassembled WGS sequence"/>
</dbReference>
<evidence type="ECO:0000313" key="2">
    <source>
        <dbReference type="EMBL" id="RWU06119.1"/>
    </source>
</evidence>
<dbReference type="OrthoDB" id="2990787at2"/>
<evidence type="ECO:0000313" key="1">
    <source>
        <dbReference type="EMBL" id="KFZ32381.1"/>
    </source>
</evidence>
<comment type="caution">
    <text evidence="1">The sequence shown here is derived from an EMBL/GenBank/DDBJ whole genome shotgun (WGS) entry which is preliminary data.</text>
</comment>
<gene>
    <name evidence="2" type="ORF">EA138_14130</name>
    <name evidence="1" type="ORF">JS44_09490</name>
</gene>
<accession>A0A094JIL6</accession>
<dbReference type="EMBL" id="SBBW01000143">
    <property type="protein sequence ID" value="RWU06119.1"/>
    <property type="molecule type" value="Genomic_DNA"/>
</dbReference>
<proteinExistence type="predicted"/>
<organism evidence="1">
    <name type="scientific">Anoxybacillus flavithermus</name>
    <dbReference type="NCBI Taxonomy" id="33934"/>
    <lineage>
        <taxon>Bacteria</taxon>
        <taxon>Bacillati</taxon>
        <taxon>Bacillota</taxon>
        <taxon>Bacilli</taxon>
        <taxon>Bacillales</taxon>
        <taxon>Anoxybacillaceae</taxon>
        <taxon>Anoxybacillus</taxon>
    </lineage>
</organism>
<protein>
    <submittedName>
        <fullName evidence="1">Uncharacterized protein</fullName>
    </submittedName>
</protein>